<dbReference type="EMBL" id="BART01001819">
    <property type="protein sequence ID" value="GAG73428.1"/>
    <property type="molecule type" value="Genomic_DNA"/>
</dbReference>
<gene>
    <name evidence="1" type="ORF">S01H4_06046</name>
</gene>
<feature type="non-terminal residue" evidence="1">
    <location>
        <position position="1"/>
    </location>
</feature>
<reference evidence="1" key="1">
    <citation type="journal article" date="2014" name="Front. Microbiol.">
        <title>High frequency of phylogenetically diverse reductive dehalogenase-homologous genes in deep subseafloor sedimentary metagenomes.</title>
        <authorList>
            <person name="Kawai M."/>
            <person name="Futagami T."/>
            <person name="Toyoda A."/>
            <person name="Takaki Y."/>
            <person name="Nishi S."/>
            <person name="Hori S."/>
            <person name="Arai W."/>
            <person name="Tsubouchi T."/>
            <person name="Morono Y."/>
            <person name="Uchiyama I."/>
            <person name="Ito T."/>
            <person name="Fujiyama A."/>
            <person name="Inagaki F."/>
            <person name="Takami H."/>
        </authorList>
    </citation>
    <scope>NUCLEOTIDE SEQUENCE</scope>
    <source>
        <strain evidence="1">Expedition CK06-06</strain>
    </source>
</reference>
<accession>X1AM13</accession>
<organism evidence="1">
    <name type="scientific">marine sediment metagenome</name>
    <dbReference type="NCBI Taxonomy" id="412755"/>
    <lineage>
        <taxon>unclassified sequences</taxon>
        <taxon>metagenomes</taxon>
        <taxon>ecological metagenomes</taxon>
    </lineage>
</organism>
<evidence type="ECO:0000313" key="1">
    <source>
        <dbReference type="EMBL" id="GAG73428.1"/>
    </source>
</evidence>
<dbReference type="AlphaFoldDB" id="X1AM13"/>
<proteinExistence type="predicted"/>
<comment type="caution">
    <text evidence="1">The sequence shown here is derived from an EMBL/GenBank/DDBJ whole genome shotgun (WGS) entry which is preliminary data.</text>
</comment>
<sequence length="57" mass="6843">KNKRINLSWKEIFYKGFSELIYPLIFNISPPYDFSPPVILSPKFKKIELNHIFNEDI</sequence>
<name>X1AM13_9ZZZZ</name>
<protein>
    <submittedName>
        <fullName evidence="1">Uncharacterized protein</fullName>
    </submittedName>
</protein>